<protein>
    <submittedName>
        <fullName evidence="2">Uncharacterized protein</fullName>
    </submittedName>
</protein>
<accession>A0A6L9EEK2</accession>
<feature type="transmembrane region" description="Helical" evidence="1">
    <location>
        <begin position="40"/>
        <end position="61"/>
    </location>
</feature>
<feature type="transmembrane region" description="Helical" evidence="1">
    <location>
        <begin position="12"/>
        <end position="33"/>
    </location>
</feature>
<keyword evidence="1" id="KW-0472">Membrane</keyword>
<sequence>MEANKSYTERSYQVSKLILILLTFAALTIMVNIKPEISRILFGLPIVVSGVLGIFGSIFIIKGMDEPTNEKKIIAITVNFAMVLLILTILVSNTLY</sequence>
<keyword evidence="3" id="KW-1185">Reference proteome</keyword>
<comment type="caution">
    <text evidence="2">The sequence shown here is derived from an EMBL/GenBank/DDBJ whole genome shotgun (WGS) entry which is preliminary data.</text>
</comment>
<evidence type="ECO:0000313" key="3">
    <source>
        <dbReference type="Proteomes" id="UP000475249"/>
    </source>
</evidence>
<name>A0A6L9EEK2_9FLAO</name>
<organism evidence="2 3">
    <name type="scientific">Poritiphilus flavus</name>
    <dbReference type="NCBI Taxonomy" id="2697053"/>
    <lineage>
        <taxon>Bacteria</taxon>
        <taxon>Pseudomonadati</taxon>
        <taxon>Bacteroidota</taxon>
        <taxon>Flavobacteriia</taxon>
        <taxon>Flavobacteriales</taxon>
        <taxon>Flavobacteriaceae</taxon>
        <taxon>Poritiphilus</taxon>
    </lineage>
</organism>
<reference evidence="2 3" key="1">
    <citation type="submission" date="2020-01" db="EMBL/GenBank/DDBJ databases">
        <title>Bacteria diversity of Porities sp.</title>
        <authorList>
            <person name="Wang G."/>
        </authorList>
    </citation>
    <scope>NUCLEOTIDE SEQUENCE [LARGE SCALE GENOMIC DNA]</scope>
    <source>
        <strain evidence="2 3">R33</strain>
    </source>
</reference>
<dbReference type="EMBL" id="WXYO01000006">
    <property type="protein sequence ID" value="NAS13083.1"/>
    <property type="molecule type" value="Genomic_DNA"/>
</dbReference>
<feature type="transmembrane region" description="Helical" evidence="1">
    <location>
        <begin position="73"/>
        <end position="95"/>
    </location>
</feature>
<evidence type="ECO:0000313" key="2">
    <source>
        <dbReference type="EMBL" id="NAS13083.1"/>
    </source>
</evidence>
<dbReference type="Proteomes" id="UP000475249">
    <property type="component" value="Unassembled WGS sequence"/>
</dbReference>
<keyword evidence="1" id="KW-1133">Transmembrane helix</keyword>
<dbReference type="RefSeq" id="WP_161436125.1">
    <property type="nucleotide sequence ID" value="NZ_WXYO01000006.1"/>
</dbReference>
<gene>
    <name evidence="2" type="ORF">GTQ38_13795</name>
</gene>
<keyword evidence="1" id="KW-0812">Transmembrane</keyword>
<evidence type="ECO:0000256" key="1">
    <source>
        <dbReference type="SAM" id="Phobius"/>
    </source>
</evidence>
<proteinExistence type="predicted"/>
<dbReference type="AlphaFoldDB" id="A0A6L9EEK2"/>